<comment type="caution">
    <text evidence="6">The sequence shown here is derived from an EMBL/GenBank/DDBJ whole genome shotgun (WGS) entry which is preliminary data.</text>
</comment>
<dbReference type="AlphaFoldDB" id="A0A839T4C1"/>
<gene>
    <name evidence="6" type="ORF">FHR87_002803</name>
</gene>
<evidence type="ECO:0000256" key="3">
    <source>
        <dbReference type="ARBA" id="ARBA00023125"/>
    </source>
</evidence>
<sequence length="300" mass="33211">MARQLSTEALVEFVTVARHLNFARAAGDLRLHPSVLSRRIRRLEDRLGVRLLDRDTRSVALTEAGSALLARALDVLDRINDAEAEVSRFASEPEGTLRLSVPNLFGQIRIAPHLPEFMRRYPKLRLEISFQDGFVDLIVHRFDAAVRIGALEDGNDLRVRRLAENRRVICASPSYLARYGTPTHPSDLQHHRTLHFTPLLSGTSWRLKGSGGEIDVHVNPILATDNIVALLHAALAGEGIAILGTFIAEADLESGRLVPILEPYHPAESVVSIVYPNAPHVPRKVHAVIEFLSQLFAGDP</sequence>
<dbReference type="GO" id="GO:0003700">
    <property type="term" value="F:DNA-binding transcription factor activity"/>
    <property type="evidence" value="ECO:0007669"/>
    <property type="project" value="InterPro"/>
</dbReference>
<keyword evidence="3 6" id="KW-0238">DNA-binding</keyword>
<dbReference type="SUPFAM" id="SSF46785">
    <property type="entry name" value="Winged helix' DNA-binding domain"/>
    <property type="match status" value="1"/>
</dbReference>
<evidence type="ECO:0000256" key="2">
    <source>
        <dbReference type="ARBA" id="ARBA00023015"/>
    </source>
</evidence>
<dbReference type="PANTHER" id="PTHR30537">
    <property type="entry name" value="HTH-TYPE TRANSCRIPTIONAL REGULATOR"/>
    <property type="match status" value="1"/>
</dbReference>
<keyword evidence="4" id="KW-0804">Transcription</keyword>
<evidence type="ECO:0000313" key="7">
    <source>
        <dbReference type="Proteomes" id="UP000549250"/>
    </source>
</evidence>
<dbReference type="Pfam" id="PF00126">
    <property type="entry name" value="HTH_1"/>
    <property type="match status" value="1"/>
</dbReference>
<evidence type="ECO:0000313" key="6">
    <source>
        <dbReference type="EMBL" id="MBB3104387.1"/>
    </source>
</evidence>
<dbReference type="InterPro" id="IPR005119">
    <property type="entry name" value="LysR_subst-bd"/>
</dbReference>
<dbReference type="Pfam" id="PF03466">
    <property type="entry name" value="LysR_substrate"/>
    <property type="match status" value="1"/>
</dbReference>
<dbReference type="Proteomes" id="UP000549250">
    <property type="component" value="Unassembled WGS sequence"/>
</dbReference>
<evidence type="ECO:0000256" key="1">
    <source>
        <dbReference type="ARBA" id="ARBA00009437"/>
    </source>
</evidence>
<dbReference type="InterPro" id="IPR036390">
    <property type="entry name" value="WH_DNA-bd_sf"/>
</dbReference>
<keyword evidence="7" id="KW-1185">Reference proteome</keyword>
<accession>A0A839T4C1</accession>
<dbReference type="FunFam" id="1.10.10.10:FF:000001">
    <property type="entry name" value="LysR family transcriptional regulator"/>
    <property type="match status" value="1"/>
</dbReference>
<dbReference type="PROSITE" id="PS50931">
    <property type="entry name" value="HTH_LYSR"/>
    <property type="match status" value="1"/>
</dbReference>
<dbReference type="CDD" id="cd08422">
    <property type="entry name" value="PBP2_CrgA_like"/>
    <property type="match status" value="1"/>
</dbReference>
<evidence type="ECO:0000256" key="4">
    <source>
        <dbReference type="ARBA" id="ARBA00023163"/>
    </source>
</evidence>
<proteinExistence type="inferred from homology"/>
<dbReference type="Gene3D" id="1.10.10.10">
    <property type="entry name" value="Winged helix-like DNA-binding domain superfamily/Winged helix DNA-binding domain"/>
    <property type="match status" value="1"/>
</dbReference>
<protein>
    <submittedName>
        <fullName evidence="6">DNA-binding transcriptional LysR family regulator</fullName>
    </submittedName>
</protein>
<dbReference type="InterPro" id="IPR000847">
    <property type="entry name" value="LysR_HTH_N"/>
</dbReference>
<dbReference type="RefSeq" id="WP_183167264.1">
    <property type="nucleotide sequence ID" value="NZ_JACHXI010000015.1"/>
</dbReference>
<feature type="domain" description="HTH lysR-type" evidence="5">
    <location>
        <begin position="5"/>
        <end position="62"/>
    </location>
</feature>
<dbReference type="Gene3D" id="3.40.190.290">
    <property type="match status" value="1"/>
</dbReference>
<dbReference type="InterPro" id="IPR036388">
    <property type="entry name" value="WH-like_DNA-bd_sf"/>
</dbReference>
<reference evidence="6 7" key="1">
    <citation type="submission" date="2020-08" db="EMBL/GenBank/DDBJ databases">
        <title>Genomic Encyclopedia of Type Strains, Phase III (KMG-III): the genomes of soil and plant-associated and newly described type strains.</title>
        <authorList>
            <person name="Whitman W."/>
        </authorList>
    </citation>
    <scope>NUCLEOTIDE SEQUENCE [LARGE SCALE GENOMIC DNA]</scope>
    <source>
        <strain evidence="6 7">CECT 4462</strain>
    </source>
</reference>
<dbReference type="InterPro" id="IPR058163">
    <property type="entry name" value="LysR-type_TF_proteobact-type"/>
</dbReference>
<dbReference type="EMBL" id="JACHXI010000015">
    <property type="protein sequence ID" value="MBB3104387.1"/>
    <property type="molecule type" value="Genomic_DNA"/>
</dbReference>
<organism evidence="6 7">
    <name type="scientific">Azomonas macrocytogenes</name>
    <name type="common">Azotobacter macrocytogenes</name>
    <dbReference type="NCBI Taxonomy" id="69962"/>
    <lineage>
        <taxon>Bacteria</taxon>
        <taxon>Pseudomonadati</taxon>
        <taxon>Pseudomonadota</taxon>
        <taxon>Gammaproteobacteria</taxon>
        <taxon>Pseudomonadales</taxon>
        <taxon>Pseudomonadaceae</taxon>
        <taxon>Azomonas</taxon>
    </lineage>
</organism>
<dbReference type="PANTHER" id="PTHR30537:SF5">
    <property type="entry name" value="HTH-TYPE TRANSCRIPTIONAL ACTIVATOR TTDR-RELATED"/>
    <property type="match status" value="1"/>
</dbReference>
<keyword evidence="2" id="KW-0805">Transcription regulation</keyword>
<dbReference type="SUPFAM" id="SSF53850">
    <property type="entry name" value="Periplasmic binding protein-like II"/>
    <property type="match status" value="1"/>
</dbReference>
<dbReference type="GO" id="GO:0003677">
    <property type="term" value="F:DNA binding"/>
    <property type="evidence" value="ECO:0007669"/>
    <property type="project" value="UniProtKB-KW"/>
</dbReference>
<comment type="similarity">
    <text evidence="1">Belongs to the LysR transcriptional regulatory family.</text>
</comment>
<evidence type="ECO:0000259" key="5">
    <source>
        <dbReference type="PROSITE" id="PS50931"/>
    </source>
</evidence>
<name>A0A839T4C1_AZOMA</name>